<dbReference type="Pfam" id="PF20237">
    <property type="entry name" value="DUF6594"/>
    <property type="match status" value="1"/>
</dbReference>
<keyword evidence="2" id="KW-1133">Transmembrane helix</keyword>
<dbReference type="GeneID" id="27337714"/>
<feature type="region of interest" description="Disordered" evidence="1">
    <location>
        <begin position="130"/>
        <end position="155"/>
    </location>
</feature>
<dbReference type="InterPro" id="IPR046529">
    <property type="entry name" value="DUF6594"/>
</dbReference>
<name>A0A0D1Y8K7_9EURO</name>
<feature type="region of interest" description="Disordered" evidence="1">
    <location>
        <begin position="34"/>
        <end position="98"/>
    </location>
</feature>
<organism evidence="4 5">
    <name type="scientific">Exophiala spinifera</name>
    <dbReference type="NCBI Taxonomy" id="91928"/>
    <lineage>
        <taxon>Eukaryota</taxon>
        <taxon>Fungi</taxon>
        <taxon>Dikarya</taxon>
        <taxon>Ascomycota</taxon>
        <taxon>Pezizomycotina</taxon>
        <taxon>Eurotiomycetes</taxon>
        <taxon>Chaetothyriomycetidae</taxon>
        <taxon>Chaetothyriales</taxon>
        <taxon>Herpotrichiellaceae</taxon>
        <taxon>Exophiala</taxon>
    </lineage>
</organism>
<dbReference type="PANTHER" id="PTHR34502">
    <property type="entry name" value="DUF6594 DOMAIN-CONTAINING PROTEIN-RELATED"/>
    <property type="match status" value="1"/>
</dbReference>
<dbReference type="AlphaFoldDB" id="A0A0D1Y8K7"/>
<evidence type="ECO:0000256" key="1">
    <source>
        <dbReference type="SAM" id="MobiDB-lite"/>
    </source>
</evidence>
<dbReference type="OrthoDB" id="5416037at2759"/>
<feature type="transmembrane region" description="Helical" evidence="2">
    <location>
        <begin position="463"/>
        <end position="479"/>
    </location>
</feature>
<dbReference type="EMBL" id="KN847499">
    <property type="protein sequence ID" value="KIW11331.1"/>
    <property type="molecule type" value="Genomic_DNA"/>
</dbReference>
<sequence>MFVSVRDQGHRRRSHTFGVSKAARSSKLSLLSAITTSSHGSNDSARTITQESYRKSTSVSGKRRRSSHTRGPLKSRDRKASTVKTKPGQPEKEKTMSRESVDVFAFLVQDEEQNPTSLQDEVARPIQDKYQTHEESDTESVSRSQHSDSGISMGESIICRPHTDSLVEGHLPSLPEESQETAESRLQLANGSTDERRLRFQWPAVPRATHKPYYNKAGSRTPSPENIRRHMPFVREDVPPPPKEASLSGYDLVAHKLMHEELPPVFRRFQKSNYRMLLQLQDEISEMEDDLAALDLKDSRRRLKVDGSTSPASRRLSWEWTQSDLQSHRLEVLGRLYIKLEQYYQALLSAQKVQRLSASPTQPDLERFRTWMREKNPLSAPESKFLDHEDDLICLTSNSTSSSATGSNIGFVPACIVSTSLLPLFCFKIVTGVLSRLIILVVLLAVELGSLEKLDRSKVGQHQQWIFACFGVLLLVALFL</sequence>
<dbReference type="RefSeq" id="XP_016231547.1">
    <property type="nucleotide sequence ID" value="XM_016384945.1"/>
</dbReference>
<evidence type="ECO:0000256" key="2">
    <source>
        <dbReference type="SAM" id="Phobius"/>
    </source>
</evidence>
<feature type="region of interest" description="Disordered" evidence="1">
    <location>
        <begin position="1"/>
        <end position="22"/>
    </location>
</feature>
<reference evidence="4 5" key="1">
    <citation type="submission" date="2015-01" db="EMBL/GenBank/DDBJ databases">
        <title>The Genome Sequence of Exophiala spinifera CBS89968.</title>
        <authorList>
            <consortium name="The Broad Institute Genomics Platform"/>
            <person name="Cuomo C."/>
            <person name="de Hoog S."/>
            <person name="Gorbushina A."/>
            <person name="Stielow B."/>
            <person name="Teixiera M."/>
            <person name="Abouelleil A."/>
            <person name="Chapman S.B."/>
            <person name="Priest M."/>
            <person name="Young S.K."/>
            <person name="Wortman J."/>
            <person name="Nusbaum C."/>
            <person name="Birren B."/>
        </authorList>
    </citation>
    <scope>NUCLEOTIDE SEQUENCE [LARGE SCALE GENOMIC DNA]</scope>
    <source>
        <strain evidence="4 5">CBS 89968</strain>
    </source>
</reference>
<dbReference type="Proteomes" id="UP000053328">
    <property type="component" value="Unassembled WGS sequence"/>
</dbReference>
<feature type="compositionally biased region" description="Basic residues" evidence="1">
    <location>
        <begin position="61"/>
        <end position="73"/>
    </location>
</feature>
<feature type="compositionally biased region" description="Polar residues" evidence="1">
    <location>
        <begin position="139"/>
        <end position="150"/>
    </location>
</feature>
<evidence type="ECO:0000313" key="4">
    <source>
        <dbReference type="EMBL" id="KIW11331.1"/>
    </source>
</evidence>
<protein>
    <recommendedName>
        <fullName evidence="3">DUF6594 domain-containing protein</fullName>
    </recommendedName>
</protein>
<proteinExistence type="predicted"/>
<gene>
    <name evidence="4" type="ORF">PV08_10631</name>
</gene>
<dbReference type="HOGENOM" id="CLU_568621_0_0_1"/>
<evidence type="ECO:0000259" key="3">
    <source>
        <dbReference type="Pfam" id="PF20237"/>
    </source>
</evidence>
<dbReference type="VEuPathDB" id="FungiDB:PV08_10631"/>
<feature type="transmembrane region" description="Helical" evidence="2">
    <location>
        <begin position="433"/>
        <end position="451"/>
    </location>
</feature>
<keyword evidence="2" id="KW-0812">Transmembrane</keyword>
<keyword evidence="2" id="KW-0472">Membrane</keyword>
<feature type="compositionally biased region" description="Basic and acidic residues" evidence="1">
    <location>
        <begin position="89"/>
        <end position="98"/>
    </location>
</feature>
<feature type="compositionally biased region" description="Polar residues" evidence="1">
    <location>
        <begin position="34"/>
        <end position="60"/>
    </location>
</feature>
<keyword evidence="5" id="KW-1185">Reference proteome</keyword>
<accession>A0A0D1Y8K7</accession>
<evidence type="ECO:0000313" key="5">
    <source>
        <dbReference type="Proteomes" id="UP000053328"/>
    </source>
</evidence>
<feature type="domain" description="DUF6594" evidence="3">
    <location>
        <begin position="250"/>
        <end position="476"/>
    </location>
</feature>